<proteinExistence type="predicted"/>
<name>X0TLA8_9ZZZZ</name>
<dbReference type="EMBL" id="BARS01012581">
    <property type="protein sequence ID" value="GAF88036.1"/>
    <property type="molecule type" value="Genomic_DNA"/>
</dbReference>
<organism evidence="1">
    <name type="scientific">marine sediment metagenome</name>
    <dbReference type="NCBI Taxonomy" id="412755"/>
    <lineage>
        <taxon>unclassified sequences</taxon>
        <taxon>metagenomes</taxon>
        <taxon>ecological metagenomes</taxon>
    </lineage>
</organism>
<evidence type="ECO:0000313" key="1">
    <source>
        <dbReference type="EMBL" id="GAF88036.1"/>
    </source>
</evidence>
<feature type="non-terminal residue" evidence="1">
    <location>
        <position position="80"/>
    </location>
</feature>
<comment type="caution">
    <text evidence="1">The sequence shown here is derived from an EMBL/GenBank/DDBJ whole genome shotgun (WGS) entry which is preliminary data.</text>
</comment>
<gene>
    <name evidence="1" type="ORF">S01H1_22332</name>
</gene>
<dbReference type="AlphaFoldDB" id="X0TLA8"/>
<protein>
    <submittedName>
        <fullName evidence="1">Uncharacterized protein</fullName>
    </submittedName>
</protein>
<reference evidence="1" key="1">
    <citation type="journal article" date="2014" name="Front. Microbiol.">
        <title>High frequency of phylogenetically diverse reductive dehalogenase-homologous genes in deep subseafloor sedimentary metagenomes.</title>
        <authorList>
            <person name="Kawai M."/>
            <person name="Futagami T."/>
            <person name="Toyoda A."/>
            <person name="Takaki Y."/>
            <person name="Nishi S."/>
            <person name="Hori S."/>
            <person name="Arai W."/>
            <person name="Tsubouchi T."/>
            <person name="Morono Y."/>
            <person name="Uchiyama I."/>
            <person name="Ito T."/>
            <person name="Fujiyama A."/>
            <person name="Inagaki F."/>
            <person name="Takami H."/>
        </authorList>
    </citation>
    <scope>NUCLEOTIDE SEQUENCE</scope>
    <source>
        <strain evidence="1">Expedition CK06-06</strain>
    </source>
</reference>
<sequence>MIQGIQSRVIVLLYWEKNTWYALGPLAASLQKNHILYEIIKGDPVVHIQNRLKDGNLVIYGESSRSMTLGGLKKRITSIN</sequence>
<accession>X0TLA8</accession>